<sequence>MSVVAKGKDVVDECPVINGTSSIAQRLAALQKSGQVDWKKRISRIAPENELSPVININETQELLKKELANGFRNKIANELRNDEKKDGTLAKRLEKLETSRQTWKKRVEPSDAVQFSVAGKMASTLTVSPLPSADTSLISERRKRGPVPSRFRSFREHKKETHSVPTTPEKSKSTSNVCRSNSLPSEATDDGNYTLPLFFFLSVALIF</sequence>
<evidence type="ECO:0000256" key="1">
    <source>
        <dbReference type="SAM" id="MobiDB-lite"/>
    </source>
</evidence>
<comment type="caution">
    <text evidence="2">The sequence shown here is derived from an EMBL/GenBank/DDBJ whole genome shotgun (WGS) entry which is preliminary data.</text>
</comment>
<proteinExistence type="predicted"/>
<feature type="region of interest" description="Disordered" evidence="1">
    <location>
        <begin position="141"/>
        <end position="187"/>
    </location>
</feature>
<gene>
    <name evidence="2" type="ORF">V9T40_002704</name>
</gene>
<keyword evidence="3" id="KW-1185">Reference proteome</keyword>
<evidence type="ECO:0000313" key="2">
    <source>
        <dbReference type="EMBL" id="KAK7591091.1"/>
    </source>
</evidence>
<protein>
    <submittedName>
        <fullName evidence="2">Uncharacterized protein</fullName>
    </submittedName>
</protein>
<dbReference type="EMBL" id="JBBCAQ010000022">
    <property type="protein sequence ID" value="KAK7591091.1"/>
    <property type="molecule type" value="Genomic_DNA"/>
</dbReference>
<feature type="compositionally biased region" description="Basic and acidic residues" evidence="1">
    <location>
        <begin position="154"/>
        <end position="163"/>
    </location>
</feature>
<name>A0AAN9Y402_9HEMI</name>
<organism evidence="2 3">
    <name type="scientific">Parthenolecanium corni</name>
    <dbReference type="NCBI Taxonomy" id="536013"/>
    <lineage>
        <taxon>Eukaryota</taxon>
        <taxon>Metazoa</taxon>
        <taxon>Ecdysozoa</taxon>
        <taxon>Arthropoda</taxon>
        <taxon>Hexapoda</taxon>
        <taxon>Insecta</taxon>
        <taxon>Pterygota</taxon>
        <taxon>Neoptera</taxon>
        <taxon>Paraneoptera</taxon>
        <taxon>Hemiptera</taxon>
        <taxon>Sternorrhyncha</taxon>
        <taxon>Coccoidea</taxon>
        <taxon>Coccidae</taxon>
        <taxon>Parthenolecanium</taxon>
    </lineage>
</organism>
<dbReference type="AlphaFoldDB" id="A0AAN9Y402"/>
<reference evidence="2 3" key="1">
    <citation type="submission" date="2024-03" db="EMBL/GenBank/DDBJ databases">
        <title>Adaptation during the transition from Ophiocordyceps entomopathogen to insect associate is accompanied by gene loss and intensified selection.</title>
        <authorList>
            <person name="Ward C.M."/>
            <person name="Onetto C.A."/>
            <person name="Borneman A.R."/>
        </authorList>
    </citation>
    <scope>NUCLEOTIDE SEQUENCE [LARGE SCALE GENOMIC DNA]</scope>
    <source>
        <strain evidence="2">AWRI1</strain>
        <tissue evidence="2">Single Adult Female</tissue>
    </source>
</reference>
<dbReference type="Proteomes" id="UP001367676">
    <property type="component" value="Unassembled WGS sequence"/>
</dbReference>
<feature type="compositionally biased region" description="Polar residues" evidence="1">
    <location>
        <begin position="164"/>
        <end position="186"/>
    </location>
</feature>
<accession>A0AAN9Y402</accession>
<evidence type="ECO:0000313" key="3">
    <source>
        <dbReference type="Proteomes" id="UP001367676"/>
    </source>
</evidence>